<dbReference type="Proteomes" id="UP001306592">
    <property type="component" value="Unassembled WGS sequence"/>
</dbReference>
<comment type="caution">
    <text evidence="1">The sequence shown here is derived from an EMBL/GenBank/DDBJ whole genome shotgun (WGS) entry which is preliminary data.</text>
</comment>
<dbReference type="EMBL" id="JBANEI010000009">
    <property type="protein sequence ID" value="MEI2682823.1"/>
    <property type="molecule type" value="Genomic_DNA"/>
</dbReference>
<evidence type="ECO:0000313" key="2">
    <source>
        <dbReference type="Proteomes" id="UP001306592"/>
    </source>
</evidence>
<accession>A0ABU8DIS2</accession>
<sequence length="91" mass="10158">MIKIFTHVDVLLPRYHHFISVLPSFTPNELPHLVFPPGLVPGIFLPFFHPASKNVNNGKVNHGNKISPRFAGNLRQITEISGVLLSKLPIN</sequence>
<organism evidence="1 2">
    <name type="scientific">Erwinia aphidicola</name>
    <dbReference type="NCBI Taxonomy" id="68334"/>
    <lineage>
        <taxon>Bacteria</taxon>
        <taxon>Pseudomonadati</taxon>
        <taxon>Pseudomonadota</taxon>
        <taxon>Gammaproteobacteria</taxon>
        <taxon>Enterobacterales</taxon>
        <taxon>Erwiniaceae</taxon>
        <taxon>Erwinia</taxon>
    </lineage>
</organism>
<name>A0ABU8DIS2_ERWAP</name>
<dbReference type="RefSeq" id="WP_143355004.1">
    <property type="nucleotide sequence ID" value="NZ_CAKKMT010000006.1"/>
</dbReference>
<evidence type="ECO:0000313" key="1">
    <source>
        <dbReference type="EMBL" id="MEI2682823.1"/>
    </source>
</evidence>
<reference evidence="1 2" key="1">
    <citation type="submission" date="2024-02" db="EMBL/GenBank/DDBJ databases">
        <title>First report Erwinia aphidicola in onion in Chile.</title>
        <authorList>
            <person name="Valenzuela M."/>
            <person name="Pena M."/>
            <person name="Dutta B."/>
        </authorList>
    </citation>
    <scope>NUCLEOTIDE SEQUENCE [LARGE SCALE GENOMIC DNA]</scope>
    <source>
        <strain evidence="1 2">QCJ3A</strain>
    </source>
</reference>
<keyword evidence="2" id="KW-1185">Reference proteome</keyword>
<gene>
    <name evidence="1" type="ORF">V8N49_14285</name>
</gene>
<proteinExistence type="predicted"/>
<protein>
    <submittedName>
        <fullName evidence="1">Uncharacterized protein</fullName>
    </submittedName>
</protein>